<name>A0AAN9V7V3_9ORTH</name>
<evidence type="ECO:0008006" key="7">
    <source>
        <dbReference type="Google" id="ProtNLM"/>
    </source>
</evidence>
<dbReference type="AlphaFoldDB" id="A0AAN9V7V3"/>
<evidence type="ECO:0000256" key="1">
    <source>
        <dbReference type="SAM" id="MobiDB-lite"/>
    </source>
</evidence>
<keyword evidence="2" id="KW-1133">Transmembrane helix</keyword>
<gene>
    <name evidence="5" type="ORF">R5R35_005588</name>
</gene>
<feature type="compositionally biased region" description="Basic and acidic residues" evidence="1">
    <location>
        <begin position="267"/>
        <end position="285"/>
    </location>
</feature>
<dbReference type="Pfam" id="PF16041">
    <property type="entry name" value="APD1-4_M"/>
    <property type="match status" value="1"/>
</dbReference>
<evidence type="ECO:0000313" key="6">
    <source>
        <dbReference type="Proteomes" id="UP001378592"/>
    </source>
</evidence>
<dbReference type="Pfam" id="PF16040">
    <property type="entry name" value="APD1-4_N"/>
    <property type="match status" value="1"/>
</dbReference>
<dbReference type="InterPro" id="IPR032008">
    <property type="entry name" value="APD1-4_N"/>
</dbReference>
<feature type="transmembrane region" description="Helical" evidence="2">
    <location>
        <begin position="479"/>
        <end position="498"/>
    </location>
</feature>
<protein>
    <recommendedName>
        <fullName evidence="7">E3 ubiquitin-protein ligase APD1-4 middle domain-containing protein</fullName>
    </recommendedName>
</protein>
<evidence type="ECO:0000256" key="2">
    <source>
        <dbReference type="SAM" id="Phobius"/>
    </source>
</evidence>
<dbReference type="PANTHER" id="PTHR39077:SF2">
    <property type="entry name" value="E3 UBIQUITIN-PROTEIN LIGASE APD1-4 MIDDLE DOMAIN-CONTAINING PROTEIN"/>
    <property type="match status" value="1"/>
</dbReference>
<evidence type="ECO:0000259" key="3">
    <source>
        <dbReference type="Pfam" id="PF16040"/>
    </source>
</evidence>
<comment type="caution">
    <text evidence="5">The sequence shown here is derived from an EMBL/GenBank/DDBJ whole genome shotgun (WGS) entry which is preliminary data.</text>
</comment>
<dbReference type="EMBL" id="JAZDUA010000547">
    <property type="protein sequence ID" value="KAK7791270.1"/>
    <property type="molecule type" value="Genomic_DNA"/>
</dbReference>
<evidence type="ECO:0000313" key="5">
    <source>
        <dbReference type="EMBL" id="KAK7791270.1"/>
    </source>
</evidence>
<dbReference type="InterPro" id="IPR032010">
    <property type="entry name" value="APD1-4_M"/>
</dbReference>
<sequence length="499" mass="56845">MGEMHGARRVVTFCLLTAVLPTVLLVIPLYLRHSMYADVIYSVAESDVLEAVEGISTVFCQEQILRMNSTFHAFQLRQMPPLSHQKKHIQLKKSMILPDDTVEYWGFYLLAGSNISLLACSRYDGAGILVVKGEKNLKTCQSMETQYKNVKYQKGNKIKSNVGNSWETRTSQIKNEKILSHVTPATEKRDLVNHTLKVTNNKNIENGENDALEELTRELKEFISNFPTNRDSLENSENESLEERQKTKNRTKPGSPPNLSHVRNTTKKNDQRISDVTNEEHDSKAMKHKRATNLLAKELQNLEINVDDDNDSLENVRPKRKTSRVDGHKWDAAVGHGGNANVTQIESSDSSFEDSLRTCYNDEQLFSKSLNASPYCYSNYSLSHHKVGTLHIESDGYYYFIFYSDNDFNDNPIHAHFDIYKMTYQHTNFTRGCVNQTECKFPITFWSSEIVIVEVPTHDGIEHEDGDASVLISSCYPRMSIYAIFPVAVLFLILGCAFL</sequence>
<evidence type="ECO:0000259" key="4">
    <source>
        <dbReference type="Pfam" id="PF16041"/>
    </source>
</evidence>
<keyword evidence="2" id="KW-0472">Membrane</keyword>
<dbReference type="PANTHER" id="PTHR39077">
    <property type="entry name" value="DUF4793 DOMAIN-CONTAINING PROTEIN"/>
    <property type="match status" value="1"/>
</dbReference>
<reference evidence="5 6" key="1">
    <citation type="submission" date="2024-03" db="EMBL/GenBank/DDBJ databases">
        <title>The genome assembly and annotation of the cricket Gryllus longicercus Weissman &amp; Gray.</title>
        <authorList>
            <person name="Szrajer S."/>
            <person name="Gray D."/>
            <person name="Ylla G."/>
        </authorList>
    </citation>
    <scope>NUCLEOTIDE SEQUENCE [LARGE SCALE GENOMIC DNA]</scope>
    <source>
        <strain evidence="5">DAG 2021-001</strain>
        <tissue evidence="5">Whole body minus gut</tissue>
    </source>
</reference>
<organism evidence="5 6">
    <name type="scientific">Gryllus longicercus</name>
    <dbReference type="NCBI Taxonomy" id="2509291"/>
    <lineage>
        <taxon>Eukaryota</taxon>
        <taxon>Metazoa</taxon>
        <taxon>Ecdysozoa</taxon>
        <taxon>Arthropoda</taxon>
        <taxon>Hexapoda</taxon>
        <taxon>Insecta</taxon>
        <taxon>Pterygota</taxon>
        <taxon>Neoptera</taxon>
        <taxon>Polyneoptera</taxon>
        <taxon>Orthoptera</taxon>
        <taxon>Ensifera</taxon>
        <taxon>Gryllidea</taxon>
        <taxon>Grylloidea</taxon>
        <taxon>Gryllidae</taxon>
        <taxon>Gryllinae</taxon>
        <taxon>Gryllus</taxon>
    </lineage>
</organism>
<dbReference type="Proteomes" id="UP001378592">
    <property type="component" value="Unassembled WGS sequence"/>
</dbReference>
<keyword evidence="2" id="KW-0812">Transmembrane</keyword>
<feature type="region of interest" description="Disordered" evidence="1">
    <location>
        <begin position="226"/>
        <end position="287"/>
    </location>
</feature>
<feature type="domain" description="E3 ubiquitin-protein ligase APD1-4 N-terminal" evidence="3">
    <location>
        <begin position="68"/>
        <end position="137"/>
    </location>
</feature>
<accession>A0AAN9V7V3</accession>
<proteinExistence type="predicted"/>
<keyword evidence="6" id="KW-1185">Reference proteome</keyword>
<feature type="domain" description="E3 ubiquitin-protein ligase APD1-4 middle" evidence="4">
    <location>
        <begin position="390"/>
        <end position="496"/>
    </location>
</feature>